<name>A0A6I9RYF1_ELAGV</name>
<feature type="region of interest" description="Disordered" evidence="5">
    <location>
        <begin position="158"/>
        <end position="225"/>
    </location>
</feature>
<dbReference type="Pfam" id="PF10167">
    <property type="entry name" value="BORCS8"/>
    <property type="match status" value="1"/>
</dbReference>
<evidence type="ECO:0000313" key="7">
    <source>
        <dbReference type="RefSeq" id="XP_010934600.1"/>
    </source>
</evidence>
<dbReference type="GO" id="GO:0005765">
    <property type="term" value="C:lysosomal membrane"/>
    <property type="evidence" value="ECO:0007669"/>
    <property type="project" value="UniProtKB-SubCell"/>
</dbReference>
<feature type="compositionally biased region" description="Polar residues" evidence="5">
    <location>
        <begin position="174"/>
        <end position="188"/>
    </location>
</feature>
<accession>A0A6I9RYF1</accession>
<evidence type="ECO:0000256" key="3">
    <source>
        <dbReference type="ARBA" id="ARBA00023136"/>
    </source>
</evidence>
<dbReference type="OrthoDB" id="19830at2759"/>
<evidence type="ECO:0000256" key="5">
    <source>
        <dbReference type="SAM" id="MobiDB-lite"/>
    </source>
</evidence>
<comment type="similarity">
    <text evidence="2">Belongs to the BORCS8 family.</text>
</comment>
<keyword evidence="6" id="KW-1185">Reference proteome</keyword>
<gene>
    <name evidence="7" type="primary">LOC105054727</name>
</gene>
<dbReference type="KEGG" id="egu:105054727"/>
<dbReference type="Proteomes" id="UP000504607">
    <property type="component" value="Chromosome 12"/>
</dbReference>
<dbReference type="InterPro" id="IPR019320">
    <property type="entry name" value="BORCS8"/>
</dbReference>
<evidence type="ECO:0000313" key="6">
    <source>
        <dbReference type="Proteomes" id="UP000504607"/>
    </source>
</evidence>
<protein>
    <submittedName>
        <fullName evidence="7">Uncharacterized protein LOC105054727 isoform X1</fullName>
    </submittedName>
</protein>
<dbReference type="PANTHER" id="PTHR21146:SF0">
    <property type="entry name" value="BLOC-1-RELATED COMPLEX SUBUNIT 8"/>
    <property type="match status" value="1"/>
</dbReference>
<dbReference type="FunCoup" id="A0A6I9RYF1">
    <property type="interactions" value="3018"/>
</dbReference>
<dbReference type="PANTHER" id="PTHR21146">
    <property type="entry name" value="MEF2B PROTEIN"/>
    <property type="match status" value="1"/>
</dbReference>
<keyword evidence="3" id="KW-0472">Membrane</keyword>
<comment type="subcellular location">
    <subcellularLocation>
        <location evidence="1">Lysosome membrane</location>
    </subcellularLocation>
</comment>
<dbReference type="AlphaFoldDB" id="A0A6I9RYF1"/>
<reference evidence="7" key="1">
    <citation type="submission" date="2025-08" db="UniProtKB">
        <authorList>
            <consortium name="RefSeq"/>
        </authorList>
    </citation>
    <scope>IDENTIFICATION</scope>
</reference>
<dbReference type="GeneID" id="105054727"/>
<evidence type="ECO:0000256" key="4">
    <source>
        <dbReference type="ARBA" id="ARBA00023228"/>
    </source>
</evidence>
<organism evidence="6 7">
    <name type="scientific">Elaeis guineensis var. tenera</name>
    <name type="common">Oil palm</name>
    <dbReference type="NCBI Taxonomy" id="51953"/>
    <lineage>
        <taxon>Eukaryota</taxon>
        <taxon>Viridiplantae</taxon>
        <taxon>Streptophyta</taxon>
        <taxon>Embryophyta</taxon>
        <taxon>Tracheophyta</taxon>
        <taxon>Spermatophyta</taxon>
        <taxon>Magnoliopsida</taxon>
        <taxon>Liliopsida</taxon>
        <taxon>Arecaceae</taxon>
        <taxon>Arecoideae</taxon>
        <taxon>Cocoseae</taxon>
        <taxon>Elaeidinae</taxon>
        <taxon>Elaeis</taxon>
    </lineage>
</organism>
<evidence type="ECO:0000256" key="1">
    <source>
        <dbReference type="ARBA" id="ARBA00004656"/>
    </source>
</evidence>
<proteinExistence type="inferred from homology"/>
<evidence type="ECO:0000256" key="2">
    <source>
        <dbReference type="ARBA" id="ARBA00010463"/>
    </source>
</evidence>
<keyword evidence="4" id="KW-0458">Lysosome</keyword>
<sequence>MHGFSTVDGFLNVKEGVDEMIKYLANEPSMGLFFVQQHAQTSMPYLLNVKDKVVEEIHEVTLQTEDIEDSICVVRSMTEYGLPIADEMIKDINKSLHIMSTSKPKRGLIQNPSWGFEAGRASSGTQYTLNYDISSGQQSGGSSRGYLSAVFNSAKQKAAGFRRGQPGTVPKGPQNEQLVPSSTRSPSAVNIGALSRLPDAEGEELPLSSPVSDDRLDEADTVGESLYGHDMSSMMEIYDKFKSEREAKLEEWLQEPEDRHRFSGSGD</sequence>
<dbReference type="RefSeq" id="XP_010934600.1">
    <property type="nucleotide sequence ID" value="XM_010936298.3"/>
</dbReference>
<dbReference type="InParanoid" id="A0A6I9RYF1"/>